<accession>A0A8R1E0Q9</accession>
<dbReference type="OMA" id="MFRRARH"/>
<evidence type="ECO:0000313" key="1">
    <source>
        <dbReference type="EnsemblMetazoa" id="CJA17788.1"/>
    </source>
</evidence>
<reference evidence="2" key="1">
    <citation type="submission" date="2010-08" db="EMBL/GenBank/DDBJ databases">
        <authorList>
            <consortium name="Caenorhabditis japonica Sequencing Consortium"/>
            <person name="Wilson R.K."/>
        </authorList>
    </citation>
    <scope>NUCLEOTIDE SEQUENCE [LARGE SCALE GENOMIC DNA]</scope>
    <source>
        <strain evidence="2">DF5081</strain>
    </source>
</reference>
<reference evidence="1" key="2">
    <citation type="submission" date="2022-06" db="UniProtKB">
        <authorList>
            <consortium name="EnsemblMetazoa"/>
        </authorList>
    </citation>
    <scope>IDENTIFICATION</scope>
    <source>
        <strain evidence="1">DF5081</strain>
    </source>
</reference>
<name>A0A8R1E0Q9_CAEJA</name>
<dbReference type="Proteomes" id="UP000005237">
    <property type="component" value="Unassembled WGS sequence"/>
</dbReference>
<keyword evidence="2" id="KW-1185">Reference proteome</keyword>
<proteinExistence type="predicted"/>
<dbReference type="EnsemblMetazoa" id="CJA17788.1">
    <property type="protein sequence ID" value="CJA17788.1"/>
    <property type="gene ID" value="WBGene00136992"/>
</dbReference>
<dbReference type="AlphaFoldDB" id="A0A8R1E0Q9"/>
<protein>
    <submittedName>
        <fullName evidence="1">Uncharacterized protein</fullName>
    </submittedName>
</protein>
<evidence type="ECO:0000313" key="2">
    <source>
        <dbReference type="Proteomes" id="UP000005237"/>
    </source>
</evidence>
<sequence>MSVPFSDEERAGQYLESVEPCHESMANFLADRYLCNLTEPDVEQRRRHQEKCDKEVAYEEKETAKGKPMLKKYRHDFINSLSKCGAQYVNNIHMYYGNGSVLQGDAAAQYAEDFVVSKKKVTNEWLNDSVKLVNRLPRSVSCTHIECTDTLEHFKAICNFNSSIFDMDPEFMFPYSCRFTPNRTLFKGISNTFKCLIKRVNGPELKVGKLQVFKVLFATDDKFAYVIPSNYNMFESIKTFSKQFSDYWNNLPQDTQKNFGAFGHGNYWEGVNVVLYMKQFEEEGTQFRRARFVCRLIGPENEDLYLEIDSGRLVTGTSGPGCVRRLPQKWAREPSAFIQVFFPYAKNKEDVSEHVRQIRRTGTAYIGCIKTCDRQEAQEAYYFVPNNGAKTKAKPWNDNRTALLVPMREYQEPSMTNFFCEERDCMGLCGTTDFYKKSSRYN</sequence>
<organism evidence="1 2">
    <name type="scientific">Caenorhabditis japonica</name>
    <dbReference type="NCBI Taxonomy" id="281687"/>
    <lineage>
        <taxon>Eukaryota</taxon>
        <taxon>Metazoa</taxon>
        <taxon>Ecdysozoa</taxon>
        <taxon>Nematoda</taxon>
        <taxon>Chromadorea</taxon>
        <taxon>Rhabditida</taxon>
        <taxon>Rhabditina</taxon>
        <taxon>Rhabditomorpha</taxon>
        <taxon>Rhabditoidea</taxon>
        <taxon>Rhabditidae</taxon>
        <taxon>Peloderinae</taxon>
        <taxon>Caenorhabditis</taxon>
    </lineage>
</organism>